<dbReference type="EMBL" id="OX597830">
    <property type="protein sequence ID" value="CAI9735104.1"/>
    <property type="molecule type" value="Genomic_DNA"/>
</dbReference>
<evidence type="ECO:0000256" key="8">
    <source>
        <dbReference type="ARBA" id="ARBA00048782"/>
    </source>
</evidence>
<dbReference type="GO" id="GO:0034599">
    <property type="term" value="P:cellular response to oxidative stress"/>
    <property type="evidence" value="ECO:0007669"/>
    <property type="project" value="TreeGrafter"/>
</dbReference>
<dbReference type="Gene3D" id="3.30.1060.10">
    <property type="entry name" value="Peptide methionine sulphoxide reductase MsrA"/>
    <property type="match status" value="1"/>
</dbReference>
<dbReference type="Proteomes" id="UP001162480">
    <property type="component" value="Chromosome 17"/>
</dbReference>
<dbReference type="GO" id="GO:0008113">
    <property type="term" value="F:peptide-methionine (S)-S-oxide reductase activity"/>
    <property type="evidence" value="ECO:0007669"/>
    <property type="project" value="UniProtKB-EC"/>
</dbReference>
<dbReference type="InterPro" id="IPR036509">
    <property type="entry name" value="Met_Sox_Rdtase_MsrA_sf"/>
</dbReference>
<evidence type="ECO:0000256" key="9">
    <source>
        <dbReference type="ARBA" id="ARBA00067384"/>
    </source>
</evidence>
<comment type="similarity">
    <text evidence="1">Belongs to the MsrA Met sulfoxide reductase family.</text>
</comment>
<evidence type="ECO:0000256" key="2">
    <source>
        <dbReference type="ARBA" id="ARBA00012502"/>
    </source>
</evidence>
<proteinExistence type="inferred from homology"/>
<comment type="catalytic activity">
    <reaction evidence="8">
        <text>[thioredoxin]-disulfide + L-methionine + H2O = L-methionine (S)-S-oxide + [thioredoxin]-dithiol</text>
        <dbReference type="Rhea" id="RHEA:19993"/>
        <dbReference type="Rhea" id="RHEA-COMP:10698"/>
        <dbReference type="Rhea" id="RHEA-COMP:10700"/>
        <dbReference type="ChEBI" id="CHEBI:15377"/>
        <dbReference type="ChEBI" id="CHEBI:29950"/>
        <dbReference type="ChEBI" id="CHEBI:50058"/>
        <dbReference type="ChEBI" id="CHEBI:57844"/>
        <dbReference type="ChEBI" id="CHEBI:58772"/>
        <dbReference type="EC" id="1.8.4.11"/>
    </reaction>
</comment>
<feature type="domain" description="Peptide methionine sulphoxide reductase MsrA" evidence="10">
    <location>
        <begin position="117"/>
        <end position="269"/>
    </location>
</feature>
<evidence type="ECO:0000256" key="5">
    <source>
        <dbReference type="ARBA" id="ARBA00030273"/>
    </source>
</evidence>
<accession>A0AA36BJA9</accession>
<evidence type="ECO:0000256" key="4">
    <source>
        <dbReference type="ARBA" id="ARBA00024679"/>
    </source>
</evidence>
<dbReference type="HAMAP" id="MF_01401">
    <property type="entry name" value="MsrA"/>
    <property type="match status" value="1"/>
</dbReference>
<evidence type="ECO:0000256" key="1">
    <source>
        <dbReference type="ARBA" id="ARBA00005591"/>
    </source>
</evidence>
<dbReference type="AlphaFoldDB" id="A0AA36BJA9"/>
<dbReference type="EC" id="1.8.4.11" evidence="2"/>
<evidence type="ECO:0000256" key="6">
    <source>
        <dbReference type="ARBA" id="ARBA00030643"/>
    </source>
</evidence>
<protein>
    <recommendedName>
        <fullName evidence="9">Mitochondrial peptide methionine sulfoxide reductase</fullName>
        <ecNumber evidence="2">1.8.4.11</ecNumber>
    </recommendedName>
    <alternativeName>
        <fullName evidence="6">Peptide-methionine (S)-S-oxide reductase</fullName>
    </alternativeName>
    <alternativeName>
        <fullName evidence="5">Protein-methionine-S-oxide reductase</fullName>
    </alternativeName>
</protein>
<gene>
    <name evidence="11" type="ORF">OCTVUL_1B017704</name>
</gene>
<reference evidence="11" key="1">
    <citation type="submission" date="2023-08" db="EMBL/GenBank/DDBJ databases">
        <authorList>
            <person name="Alioto T."/>
            <person name="Alioto T."/>
            <person name="Gomez Garrido J."/>
        </authorList>
    </citation>
    <scope>NUCLEOTIDE SEQUENCE</scope>
</reference>
<dbReference type="InterPro" id="IPR002569">
    <property type="entry name" value="Met_Sox_Rdtase_MsrA_dom"/>
</dbReference>
<comment type="catalytic activity">
    <reaction evidence="7">
        <text>L-methionyl-[protein] + [thioredoxin]-disulfide + H2O = L-methionyl-(S)-S-oxide-[protein] + [thioredoxin]-dithiol</text>
        <dbReference type="Rhea" id="RHEA:14217"/>
        <dbReference type="Rhea" id="RHEA-COMP:10698"/>
        <dbReference type="Rhea" id="RHEA-COMP:10700"/>
        <dbReference type="Rhea" id="RHEA-COMP:12313"/>
        <dbReference type="Rhea" id="RHEA-COMP:12315"/>
        <dbReference type="ChEBI" id="CHEBI:15377"/>
        <dbReference type="ChEBI" id="CHEBI:16044"/>
        <dbReference type="ChEBI" id="CHEBI:29950"/>
        <dbReference type="ChEBI" id="CHEBI:44120"/>
        <dbReference type="ChEBI" id="CHEBI:50058"/>
        <dbReference type="EC" id="1.8.4.11"/>
    </reaction>
</comment>
<evidence type="ECO:0000259" key="10">
    <source>
        <dbReference type="Pfam" id="PF01625"/>
    </source>
</evidence>
<evidence type="ECO:0000313" key="11">
    <source>
        <dbReference type="EMBL" id="CAI9735104.1"/>
    </source>
</evidence>
<keyword evidence="12" id="KW-1185">Reference proteome</keyword>
<dbReference type="InterPro" id="IPR050162">
    <property type="entry name" value="MsrA_MetSO_reductase"/>
</dbReference>
<dbReference type="FunFam" id="3.30.1060.10:FF:000001">
    <property type="entry name" value="Peptide methionine sulfoxide reductase MsrA"/>
    <property type="match status" value="1"/>
</dbReference>
<dbReference type="Pfam" id="PF01625">
    <property type="entry name" value="PMSR"/>
    <property type="match status" value="1"/>
</dbReference>
<organism evidence="11 12">
    <name type="scientific">Octopus vulgaris</name>
    <name type="common">Common octopus</name>
    <dbReference type="NCBI Taxonomy" id="6645"/>
    <lineage>
        <taxon>Eukaryota</taxon>
        <taxon>Metazoa</taxon>
        <taxon>Spiralia</taxon>
        <taxon>Lophotrochozoa</taxon>
        <taxon>Mollusca</taxon>
        <taxon>Cephalopoda</taxon>
        <taxon>Coleoidea</taxon>
        <taxon>Octopodiformes</taxon>
        <taxon>Octopoda</taxon>
        <taxon>Incirrata</taxon>
        <taxon>Octopodidae</taxon>
        <taxon>Octopus</taxon>
    </lineage>
</organism>
<dbReference type="SUPFAM" id="SSF55068">
    <property type="entry name" value="Peptide methionine sulfoxide reductase"/>
    <property type="match status" value="1"/>
</dbReference>
<comment type="function">
    <text evidence="4">Has an important function as a repair enzyme for proteins that have been inactivated by oxidation. Catalyzes the reversible oxidation-reduction of methionine sulfoxide in proteins to methionine.</text>
</comment>
<sequence>MFRLSIDSLHIKRSSLQKLNLELPPLTFTLFCASRPDRTDSAVMFPNARTLLLPLYSLLLPIQRSGFTLTSVMGQAMTIISKEDALPGRADKMDVLSTHAVHKRTIVEPFPEHLENAMFGMGCFWGAEKRFWNVPGVFSTQVGYSGGHTENPTYKEVCSGKTSHAEVVRMQFNPSEVKYVELLKIFWESHNPTQGMRQGNDIGTTYRSAIYCYGEQQLKEAQETKEKYEAALKEKGFPAITTEIRPATQFYYAEDYHQQYLHKNPSGYCGLGGTGVSCPREEL</sequence>
<evidence type="ECO:0000256" key="7">
    <source>
        <dbReference type="ARBA" id="ARBA00047806"/>
    </source>
</evidence>
<dbReference type="PANTHER" id="PTHR42799">
    <property type="entry name" value="MITOCHONDRIAL PEPTIDE METHIONINE SULFOXIDE REDUCTASE"/>
    <property type="match status" value="1"/>
</dbReference>
<name>A0AA36BJA9_OCTVU</name>
<dbReference type="GO" id="GO:0005737">
    <property type="term" value="C:cytoplasm"/>
    <property type="evidence" value="ECO:0007669"/>
    <property type="project" value="TreeGrafter"/>
</dbReference>
<evidence type="ECO:0000256" key="3">
    <source>
        <dbReference type="ARBA" id="ARBA00023002"/>
    </source>
</evidence>
<dbReference type="PANTHER" id="PTHR42799:SF2">
    <property type="entry name" value="MITOCHONDRIAL PEPTIDE METHIONINE SULFOXIDE REDUCTASE"/>
    <property type="match status" value="1"/>
</dbReference>
<evidence type="ECO:0000313" key="12">
    <source>
        <dbReference type="Proteomes" id="UP001162480"/>
    </source>
</evidence>
<dbReference type="NCBIfam" id="TIGR00401">
    <property type="entry name" value="msrA"/>
    <property type="match status" value="1"/>
</dbReference>
<keyword evidence="3" id="KW-0560">Oxidoreductase</keyword>